<gene>
    <name evidence="2" type="ORF">AB4Y39_26525</name>
</gene>
<proteinExistence type="predicted"/>
<dbReference type="Gene3D" id="3.40.1580.10">
    <property type="entry name" value="SMI1/KNR4-like"/>
    <property type="match status" value="1"/>
</dbReference>
<dbReference type="SUPFAM" id="SSF160631">
    <property type="entry name" value="SMI1/KNR4-like"/>
    <property type="match status" value="1"/>
</dbReference>
<dbReference type="RefSeq" id="WP_280043298.1">
    <property type="nucleotide sequence ID" value="NZ_CP162607.1"/>
</dbReference>
<reference evidence="2" key="1">
    <citation type="submission" date="2024-07" db="EMBL/GenBank/DDBJ databases">
        <title>Identification and characteristics of a novel species of coltsfoot's symbiotic bacteria.</title>
        <authorList>
            <person name="Juszczyk A."/>
            <person name="Jasielczuk I."/>
            <person name="Gurgul A."/>
            <person name="Rogala M."/>
            <person name="Kowalczyk A."/>
            <person name="Szmatola T."/>
            <person name="Kosecka-Strojek M."/>
            <person name="Arent Z."/>
            <person name="Latowski D."/>
        </authorList>
    </citation>
    <scope>NUCLEOTIDE SEQUENCE</scope>
    <source>
        <strain evidence="2">Hg7Tf</strain>
    </source>
</reference>
<dbReference type="EMBL" id="CP162607">
    <property type="protein sequence ID" value="XDK37190.1"/>
    <property type="molecule type" value="Genomic_DNA"/>
</dbReference>
<accession>A0AB39I3G4</accession>
<dbReference type="InterPro" id="IPR018958">
    <property type="entry name" value="Knr4/Smi1-like_dom"/>
</dbReference>
<dbReference type="Pfam" id="PF09346">
    <property type="entry name" value="SMI1_KNR4"/>
    <property type="match status" value="1"/>
</dbReference>
<dbReference type="AlphaFoldDB" id="A0AB39I3G4"/>
<evidence type="ECO:0000313" key="2">
    <source>
        <dbReference type="EMBL" id="XDK37190.1"/>
    </source>
</evidence>
<organism evidence="2">
    <name type="scientific">Pseudomonas sp. Hg7Tf</name>
    <dbReference type="NCBI Taxonomy" id="3236988"/>
    <lineage>
        <taxon>Bacteria</taxon>
        <taxon>Pseudomonadati</taxon>
        <taxon>Pseudomonadota</taxon>
        <taxon>Gammaproteobacteria</taxon>
        <taxon>Pseudomonadales</taxon>
        <taxon>Pseudomonadaceae</taxon>
        <taxon>Pseudomonas</taxon>
    </lineage>
</organism>
<evidence type="ECO:0000259" key="1">
    <source>
        <dbReference type="SMART" id="SM00860"/>
    </source>
</evidence>
<dbReference type="InterPro" id="IPR037883">
    <property type="entry name" value="Knr4/Smi1-like_sf"/>
</dbReference>
<sequence>MKPSGLSPEGSELFVYKQGLTQSQAVSVESAINRVLPKSYKDFLRRMNGLYFALPDYGEISLAMVAGGVISFDRFFGLSPDEQCNCLVCFNNQYIDELAFVGDVLAIGEDGGGNPYVLISTPGREGVYYWDRTHLHEPGLTRDVDIAEQNECGDLFFISPGFEEFYNTLFSSAGVDVEFVLGR</sequence>
<protein>
    <submittedName>
        <fullName evidence="2">SMI1/KNR4 family protein</fullName>
    </submittedName>
</protein>
<name>A0AB39I3G4_9PSED</name>
<feature type="domain" description="Knr4/Smi1-like" evidence="1">
    <location>
        <begin position="19"/>
        <end position="168"/>
    </location>
</feature>
<dbReference type="SMART" id="SM00860">
    <property type="entry name" value="SMI1_KNR4"/>
    <property type="match status" value="1"/>
</dbReference>